<evidence type="ECO:0000313" key="2">
    <source>
        <dbReference type="Proteomes" id="UP000822476"/>
    </source>
</evidence>
<proteinExistence type="predicted"/>
<comment type="caution">
    <text evidence="1">The sequence shown here is derived from an EMBL/GenBank/DDBJ whole genome shotgun (WGS) entry which is preliminary data.</text>
</comment>
<dbReference type="OrthoDB" id="10062932at2759"/>
<organism evidence="1 2">
    <name type="scientific">Paragonimus skrjabini miyazakii</name>
    <dbReference type="NCBI Taxonomy" id="59628"/>
    <lineage>
        <taxon>Eukaryota</taxon>
        <taxon>Metazoa</taxon>
        <taxon>Spiralia</taxon>
        <taxon>Lophotrochozoa</taxon>
        <taxon>Platyhelminthes</taxon>
        <taxon>Trematoda</taxon>
        <taxon>Digenea</taxon>
        <taxon>Plagiorchiida</taxon>
        <taxon>Troglotremata</taxon>
        <taxon>Troglotrematidae</taxon>
        <taxon>Paragonimus</taxon>
    </lineage>
</organism>
<name>A0A8S9Z195_9TREM</name>
<gene>
    <name evidence="1" type="ORF">EG68_02152</name>
</gene>
<reference evidence="1" key="1">
    <citation type="submission" date="2019-07" db="EMBL/GenBank/DDBJ databases">
        <title>Annotation for the trematode Paragonimus miyazaki's.</title>
        <authorList>
            <person name="Choi Y.-J."/>
        </authorList>
    </citation>
    <scope>NUCLEOTIDE SEQUENCE</scope>
    <source>
        <strain evidence="1">Japan</strain>
    </source>
</reference>
<protein>
    <submittedName>
        <fullName evidence="1">Uncharacterized protein</fullName>
    </submittedName>
</protein>
<dbReference type="AlphaFoldDB" id="A0A8S9Z195"/>
<dbReference type="Proteomes" id="UP000822476">
    <property type="component" value="Unassembled WGS sequence"/>
</dbReference>
<dbReference type="EMBL" id="JTDE01000656">
    <property type="protein sequence ID" value="KAF7260662.1"/>
    <property type="molecule type" value="Genomic_DNA"/>
</dbReference>
<keyword evidence="2" id="KW-1185">Reference proteome</keyword>
<evidence type="ECO:0000313" key="1">
    <source>
        <dbReference type="EMBL" id="KAF7260662.1"/>
    </source>
</evidence>
<sequence length="118" mass="13443">MRQSLKLRRIIIQESNNASGDYGRAVLSWKANDASMAHSRAFYRIRWFQIDPVTLDTIGPQMTRAINWPQATTGRASHEEVLIAIDKLLVGAVYEFKIEGADAVEMRCSESRKFRVSQ</sequence>
<accession>A0A8S9Z195</accession>